<dbReference type="RefSeq" id="XP_014673684.1">
    <property type="nucleotide sequence ID" value="XM_014818198.1"/>
</dbReference>
<keyword evidence="2" id="KW-1185">Reference proteome</keyword>
<name>A0ABM1ENB3_PRICU</name>
<organism evidence="2 3">
    <name type="scientific">Priapulus caudatus</name>
    <name type="common">Priapulid worm</name>
    <dbReference type="NCBI Taxonomy" id="37621"/>
    <lineage>
        <taxon>Eukaryota</taxon>
        <taxon>Metazoa</taxon>
        <taxon>Ecdysozoa</taxon>
        <taxon>Scalidophora</taxon>
        <taxon>Priapulida</taxon>
        <taxon>Priapulimorpha</taxon>
        <taxon>Priapulimorphida</taxon>
        <taxon>Priapulidae</taxon>
        <taxon>Priapulus</taxon>
    </lineage>
</organism>
<evidence type="ECO:0000259" key="1">
    <source>
        <dbReference type="PROSITE" id="PS50022"/>
    </source>
</evidence>
<dbReference type="InterPro" id="IPR008979">
    <property type="entry name" value="Galactose-bd-like_sf"/>
</dbReference>
<proteinExistence type="predicted"/>
<dbReference type="Gene3D" id="2.60.120.260">
    <property type="entry name" value="Galactose-binding domain-like"/>
    <property type="match status" value="1"/>
</dbReference>
<dbReference type="GeneID" id="106813949"/>
<feature type="domain" description="F5/8 type C" evidence="1">
    <location>
        <begin position="1"/>
        <end position="81"/>
    </location>
</feature>
<dbReference type="PROSITE" id="PS50022">
    <property type="entry name" value="FA58C_3"/>
    <property type="match status" value="1"/>
</dbReference>
<accession>A0ABM1ENB3</accession>
<evidence type="ECO:0000313" key="2">
    <source>
        <dbReference type="Proteomes" id="UP000695022"/>
    </source>
</evidence>
<sequence length="195" mass="20257">MSLAGGWTPSDFEPGVTYVQVDLADSPIPVDEINVDGNVETFMVAYSPDGDVWTEYPIVFNKDTVLALPITAQSIRVYPMTLTMVTTVAPPTGVTTGTTTTGAGTTVVPAALTTEAPQQLNMTLQIIACFFLPVTAPATTTAATGTQLTTVTTGVTATTVPTQASTAATTAPCETIDGMSNPLTSNQVSPMYRLT</sequence>
<dbReference type="InterPro" id="IPR000421">
    <property type="entry name" value="FA58C"/>
</dbReference>
<evidence type="ECO:0000313" key="3">
    <source>
        <dbReference type="RefSeq" id="XP_014673684.1"/>
    </source>
</evidence>
<gene>
    <name evidence="3" type="primary">LOC106813949</name>
</gene>
<dbReference type="SUPFAM" id="SSF49785">
    <property type="entry name" value="Galactose-binding domain-like"/>
    <property type="match status" value="1"/>
</dbReference>
<protein>
    <submittedName>
        <fullName evidence="3">Threonine-rich protein-like</fullName>
    </submittedName>
</protein>
<reference evidence="3" key="1">
    <citation type="submission" date="2025-08" db="UniProtKB">
        <authorList>
            <consortium name="RefSeq"/>
        </authorList>
    </citation>
    <scope>IDENTIFICATION</scope>
</reference>
<dbReference type="Proteomes" id="UP000695022">
    <property type="component" value="Unplaced"/>
</dbReference>